<accession>A0A1H8A9A1</accession>
<dbReference type="InterPro" id="IPR011006">
    <property type="entry name" value="CheY-like_superfamily"/>
</dbReference>
<keyword evidence="1 2" id="KW-0597">Phosphoprotein</keyword>
<keyword evidence="5" id="KW-1185">Reference proteome</keyword>
<dbReference type="GO" id="GO:0000160">
    <property type="term" value="P:phosphorelay signal transduction system"/>
    <property type="evidence" value="ECO:0007669"/>
    <property type="project" value="InterPro"/>
</dbReference>
<protein>
    <submittedName>
        <fullName evidence="4">Response regulator receiver domain-containing protein</fullName>
    </submittedName>
</protein>
<feature type="modified residue" description="4-aspartylphosphate" evidence="2">
    <location>
        <position position="51"/>
    </location>
</feature>
<sequence>MNILIVDDDNETVDLLESSVTFWGYSAGKANNGRQALKMLQQKPYDVVITDAQMPEMTGFELCKQVCFRYPHMYIIGITGCLEAKKFKEAGADVFFRKPFPLDELHAVLKNIPPPLQAGI</sequence>
<dbReference type="SUPFAM" id="SSF52172">
    <property type="entry name" value="CheY-like"/>
    <property type="match status" value="1"/>
</dbReference>
<dbReference type="Proteomes" id="UP000198744">
    <property type="component" value="Unassembled WGS sequence"/>
</dbReference>
<dbReference type="Pfam" id="PF00072">
    <property type="entry name" value="Response_reg"/>
    <property type="match status" value="1"/>
</dbReference>
<evidence type="ECO:0000259" key="3">
    <source>
        <dbReference type="PROSITE" id="PS50110"/>
    </source>
</evidence>
<dbReference type="PANTHER" id="PTHR44591:SF3">
    <property type="entry name" value="RESPONSE REGULATORY DOMAIN-CONTAINING PROTEIN"/>
    <property type="match status" value="1"/>
</dbReference>
<dbReference type="Gene3D" id="3.40.50.2300">
    <property type="match status" value="1"/>
</dbReference>
<reference evidence="4 5" key="1">
    <citation type="submission" date="2016-10" db="EMBL/GenBank/DDBJ databases">
        <authorList>
            <person name="de Groot N.N."/>
        </authorList>
    </citation>
    <scope>NUCLEOTIDE SEQUENCE [LARGE SCALE GENOMIC DNA]</scope>
    <source>
        <strain evidence="4 5">DSM 8423</strain>
    </source>
</reference>
<dbReference type="EMBL" id="FOBS01000031">
    <property type="protein sequence ID" value="SEM66117.1"/>
    <property type="molecule type" value="Genomic_DNA"/>
</dbReference>
<dbReference type="InterPro" id="IPR050595">
    <property type="entry name" value="Bact_response_regulator"/>
</dbReference>
<evidence type="ECO:0000256" key="2">
    <source>
        <dbReference type="PROSITE-ProRule" id="PRU00169"/>
    </source>
</evidence>
<dbReference type="PROSITE" id="PS50110">
    <property type="entry name" value="RESPONSE_REGULATORY"/>
    <property type="match status" value="1"/>
</dbReference>
<feature type="domain" description="Response regulatory" evidence="3">
    <location>
        <begin position="2"/>
        <end position="113"/>
    </location>
</feature>
<dbReference type="OrthoDB" id="9790791at2"/>
<dbReference type="SMART" id="SM00448">
    <property type="entry name" value="REC"/>
    <property type="match status" value="1"/>
</dbReference>
<proteinExistence type="predicted"/>
<evidence type="ECO:0000313" key="5">
    <source>
        <dbReference type="Proteomes" id="UP000198744"/>
    </source>
</evidence>
<dbReference type="CDD" id="cd17546">
    <property type="entry name" value="REC_hyHK_CKI1_RcsC-like"/>
    <property type="match status" value="1"/>
</dbReference>
<dbReference type="RefSeq" id="WP_093884523.1">
    <property type="nucleotide sequence ID" value="NZ_FOBS01000031.1"/>
</dbReference>
<dbReference type="PANTHER" id="PTHR44591">
    <property type="entry name" value="STRESS RESPONSE REGULATOR PROTEIN 1"/>
    <property type="match status" value="1"/>
</dbReference>
<name>A0A1H8A9A1_9BACT</name>
<evidence type="ECO:0000256" key="1">
    <source>
        <dbReference type="ARBA" id="ARBA00022553"/>
    </source>
</evidence>
<dbReference type="STRING" id="43775.SAMN04489760_13121"/>
<dbReference type="InterPro" id="IPR001789">
    <property type="entry name" value="Sig_transdc_resp-reg_receiver"/>
</dbReference>
<dbReference type="AlphaFoldDB" id="A0A1H8A9A1"/>
<evidence type="ECO:0000313" key="4">
    <source>
        <dbReference type="EMBL" id="SEM66117.1"/>
    </source>
</evidence>
<gene>
    <name evidence="4" type="ORF">SAMN04489760_13121</name>
</gene>
<organism evidence="4 5">
    <name type="scientific">Syntrophus gentianae</name>
    <dbReference type="NCBI Taxonomy" id="43775"/>
    <lineage>
        <taxon>Bacteria</taxon>
        <taxon>Pseudomonadati</taxon>
        <taxon>Thermodesulfobacteriota</taxon>
        <taxon>Syntrophia</taxon>
        <taxon>Syntrophales</taxon>
        <taxon>Syntrophaceae</taxon>
        <taxon>Syntrophus</taxon>
    </lineage>
</organism>